<dbReference type="Proteomes" id="UP000292445">
    <property type="component" value="Unassembled WGS sequence"/>
</dbReference>
<dbReference type="EMBL" id="SGXC01000003">
    <property type="protein sequence ID" value="RZS78080.1"/>
    <property type="molecule type" value="Genomic_DNA"/>
</dbReference>
<organism evidence="3 4">
    <name type="scientific">Pigmentiphaga kullae</name>
    <dbReference type="NCBI Taxonomy" id="151784"/>
    <lineage>
        <taxon>Bacteria</taxon>
        <taxon>Pseudomonadati</taxon>
        <taxon>Pseudomonadota</taxon>
        <taxon>Betaproteobacteria</taxon>
        <taxon>Burkholderiales</taxon>
        <taxon>Alcaligenaceae</taxon>
        <taxon>Pigmentiphaga</taxon>
    </lineage>
</organism>
<evidence type="ECO:0000313" key="3">
    <source>
        <dbReference type="EMBL" id="RZS78080.1"/>
    </source>
</evidence>
<keyword evidence="4" id="KW-1185">Reference proteome</keyword>
<accession>A0A4Q7N7T3</accession>
<dbReference type="InterPro" id="IPR015943">
    <property type="entry name" value="WD40/YVTN_repeat-like_dom_sf"/>
</dbReference>
<evidence type="ECO:0000256" key="2">
    <source>
        <dbReference type="SAM" id="SignalP"/>
    </source>
</evidence>
<evidence type="ECO:0000256" key="1">
    <source>
        <dbReference type="SAM" id="MobiDB-lite"/>
    </source>
</evidence>
<protein>
    <recommendedName>
        <fullName evidence="5">DNA-binding beta-propeller fold protein YncE</fullName>
    </recommendedName>
</protein>
<dbReference type="Gene3D" id="2.130.10.10">
    <property type="entry name" value="YVTN repeat-like/Quinoprotein amine dehydrogenase"/>
    <property type="match status" value="1"/>
</dbReference>
<name>A0A4Q7N7T3_9BURK</name>
<keyword evidence="2" id="KW-0732">Signal</keyword>
<dbReference type="PROSITE" id="PS51257">
    <property type="entry name" value="PROKAR_LIPOPROTEIN"/>
    <property type="match status" value="1"/>
</dbReference>
<feature type="chain" id="PRO_5020298829" description="DNA-binding beta-propeller fold protein YncE" evidence="2">
    <location>
        <begin position="27"/>
        <end position="619"/>
    </location>
</feature>
<evidence type="ECO:0000313" key="4">
    <source>
        <dbReference type="Proteomes" id="UP000292445"/>
    </source>
</evidence>
<feature type="region of interest" description="Disordered" evidence="1">
    <location>
        <begin position="27"/>
        <end position="88"/>
    </location>
</feature>
<gene>
    <name evidence="3" type="ORF">EV675_4721</name>
</gene>
<dbReference type="AlphaFoldDB" id="A0A4Q7N7T3"/>
<reference evidence="3 4" key="1">
    <citation type="submission" date="2019-02" db="EMBL/GenBank/DDBJ databases">
        <title>Genomic Encyclopedia of Type Strains, Phase IV (KMG-IV): sequencing the most valuable type-strain genomes for metagenomic binning, comparative biology and taxonomic classification.</title>
        <authorList>
            <person name="Goeker M."/>
        </authorList>
    </citation>
    <scope>NUCLEOTIDE SEQUENCE [LARGE SCALE GENOMIC DNA]</scope>
    <source>
        <strain evidence="3 4">K24</strain>
    </source>
</reference>
<feature type="signal peptide" evidence="2">
    <location>
        <begin position="1"/>
        <end position="26"/>
    </location>
</feature>
<feature type="compositionally biased region" description="Low complexity" evidence="1">
    <location>
        <begin position="53"/>
        <end position="62"/>
    </location>
</feature>
<proteinExistence type="predicted"/>
<comment type="caution">
    <text evidence="3">The sequence shown here is derived from an EMBL/GenBank/DDBJ whole genome shotgun (WGS) entry which is preliminary data.</text>
</comment>
<evidence type="ECO:0008006" key="5">
    <source>
        <dbReference type="Google" id="ProtNLM"/>
    </source>
</evidence>
<dbReference type="SUPFAM" id="SSF63825">
    <property type="entry name" value="YWTD domain"/>
    <property type="match status" value="1"/>
</dbReference>
<feature type="compositionally biased region" description="Gly residues" evidence="1">
    <location>
        <begin position="27"/>
        <end position="52"/>
    </location>
</feature>
<sequence>MTWRRSLRVWLVLGALVLVSCGGGEGGGSTPPGAEAGGDGAGSGDGGGGTTNPGGESPGTPNEGEDPALLPTLSEDSNPTGPRLDLGGRDYFPLNAGDSWVFSSSEGSTLTRRVTNAAADGKRDLEETDSVAGLVSQLTYSLSADGVVVHDPAGAKDDLPELYRVLPSLIEYPVPFYPVDGVRRIVRQGNAGVDLDGDGKSDFYRFSFEQVFKGFKGRTVMGRTVNTAHYSSTATATVQLTGGVKPAHTVVAQEEVYLAAGVGPVYMERSAKRETGEWKVAPHTLTLQSAVVGGNAVIFDTDGEIVRDAVSVTDISVSHNDLVYDRIGNVYYASVPAWVSAVGNRLAIISAQTGSVGYSPVVGSDPGALAVSASGDVLYVGLNGSGEVARFSLPEMTLIDRVKLPVYAFSFQTNAETISVSPIDSSVVVVSLTAPEVSPGHAGVVLIRNGVLQPRALPAYDGGNVVAFDPAGTRVWGLDAYAGSLEQIYRIGVRTDGLELESVVQVPVALPSIPQERNGMLLAGEVVLSAADLALQATLPASSICSFVGNIPRIVCVQNGGGSGVNKLNFFSDPYTRTGRLSLGMTADISNWKLVPGPRGQLAIRRYGSVTLVQDPLLE</sequence>